<feature type="compositionally biased region" description="Pro residues" evidence="1">
    <location>
        <begin position="497"/>
        <end position="510"/>
    </location>
</feature>
<evidence type="ECO:0000256" key="1">
    <source>
        <dbReference type="SAM" id="MobiDB-lite"/>
    </source>
</evidence>
<feature type="transmembrane region" description="Helical" evidence="2">
    <location>
        <begin position="71"/>
        <end position="91"/>
    </location>
</feature>
<accession>A0A1X6X8K0</accession>
<gene>
    <name evidence="3" type="ORF">FM105_04990</name>
</gene>
<reference evidence="4" key="1">
    <citation type="submission" date="2017-02" db="EMBL/GenBank/DDBJ databases">
        <authorList>
            <person name="Dridi B."/>
        </authorList>
    </citation>
    <scope>NUCLEOTIDE SEQUENCE [LARGE SCALE GENOMIC DNA]</scope>
    <source>
        <strain evidence="4">B Co 03.10</strain>
    </source>
</reference>
<feature type="transmembrane region" description="Helical" evidence="2">
    <location>
        <begin position="153"/>
        <end position="176"/>
    </location>
</feature>
<keyword evidence="2" id="KW-0472">Membrane</keyword>
<keyword evidence="4" id="KW-1185">Reference proteome</keyword>
<keyword evidence="2" id="KW-1133">Transmembrane helix</keyword>
<feature type="transmembrane region" description="Helical" evidence="2">
    <location>
        <begin position="399"/>
        <end position="421"/>
    </location>
</feature>
<evidence type="ECO:0000256" key="2">
    <source>
        <dbReference type="SAM" id="Phobius"/>
    </source>
</evidence>
<feature type="transmembrane region" description="Helical" evidence="2">
    <location>
        <begin position="359"/>
        <end position="379"/>
    </location>
</feature>
<dbReference type="EMBL" id="FWFF01000006">
    <property type="protein sequence ID" value="SLM95664.1"/>
    <property type="molecule type" value="Genomic_DNA"/>
</dbReference>
<feature type="compositionally biased region" description="Low complexity" evidence="1">
    <location>
        <begin position="479"/>
        <end position="496"/>
    </location>
</feature>
<feature type="transmembrane region" description="Helical" evidence="2">
    <location>
        <begin position="526"/>
        <end position="547"/>
    </location>
</feature>
<evidence type="ECO:0000313" key="3">
    <source>
        <dbReference type="EMBL" id="SLM95664.1"/>
    </source>
</evidence>
<organism evidence="3 4">
    <name type="scientific">Brevibacterium yomogidense</name>
    <dbReference type="NCBI Taxonomy" id="946573"/>
    <lineage>
        <taxon>Bacteria</taxon>
        <taxon>Bacillati</taxon>
        <taxon>Actinomycetota</taxon>
        <taxon>Actinomycetes</taxon>
        <taxon>Micrococcales</taxon>
        <taxon>Brevibacteriaceae</taxon>
        <taxon>Brevibacterium</taxon>
    </lineage>
</organism>
<protein>
    <submittedName>
        <fullName evidence="3">Uncharacterized protein</fullName>
    </submittedName>
</protein>
<keyword evidence="2" id="KW-0812">Transmembrane</keyword>
<dbReference type="Proteomes" id="UP000196581">
    <property type="component" value="Unassembled WGS sequence"/>
</dbReference>
<dbReference type="AlphaFoldDB" id="A0A1X6X8K0"/>
<feature type="transmembrane region" description="Helical" evidence="2">
    <location>
        <begin position="316"/>
        <end position="338"/>
    </location>
</feature>
<sequence length="865" mass="90330">MQPPVGGYPQQTQPAQRPFSQGPLGVLAHGVTWRTALVPAGIALLTGIVVSIIVSALLTSMADLSSMTEEFGMSGGSVGYTLPFVLLALALGGSGVVRVNADFDGVVGLDGAMHIAGAPLLISIVTVGLLWWLTKRSEARFPSPHRAATWLRIGITSLAFTLVVFLLQLIFAARLSISESGGTAALEFSAVTARTFFLPLLVVLVTTAWARVAGHFKGTEAIGAPFLRWVVPAGLVALVHTAIAVAVFAVIALFVLPLSLDMPWQTVPLLFVNAGAVLTSIVHLGGVSVAAEGALADFTDGVSSSVTLFSEHTPGILWLGLLVVVLSVLLAALVSTVTRRPHWTVAAGDPQQWSSAWRAPVALLVLWGLLSLLVLPIRVTMVGSGELMEEFGGSGGLRAGVGALPWSFLLFAVWGVIIEVLSRTVGPRLVMSLPALTKFLAGRAIHPYWGQTLGMDEPRGALIHPDIAAEMAARAQAAPPVQAPAAPAAPGTAPTYDSPPPPGYPAPGPNPAGHGAPAQPFDKRKATIIGVVAGALVVALVGGIIVVTQLNGRMFGPEAVAEKYFSELSDGDADGALRVADVNVPAEQRTLLTNDVLRAAEALPQDVTIEDSQVSDGSATVDVSYDIGGSKNSVTLSLRKAGKKAMFFDDWKLESPDLYNLSVGAPGLDTVKVNGVDVPTSGGGVELPAFPALYTVGLAEESEFVEAAAVQSRVFFTGADGDGEATVLAAEPTDAFRSEVESQVKTLIDTCAAKTDAEPDGCPFASYGSTYMDDLGDIVWSIESYPTVTVTGDDYYGFGDYDGEQAAWWVTSESPGEALVTGTYTDYFDDTETFDETVTFDISGTAEIVDGKVVVNVDPDGSGFY</sequence>
<name>A0A1X6X8K0_9MICO</name>
<feature type="region of interest" description="Disordered" evidence="1">
    <location>
        <begin position="479"/>
        <end position="519"/>
    </location>
</feature>
<feature type="transmembrane region" description="Helical" evidence="2">
    <location>
        <begin position="111"/>
        <end position="133"/>
    </location>
</feature>
<proteinExistence type="predicted"/>
<feature type="transmembrane region" description="Helical" evidence="2">
    <location>
        <begin position="226"/>
        <end position="256"/>
    </location>
</feature>
<evidence type="ECO:0000313" key="4">
    <source>
        <dbReference type="Proteomes" id="UP000196581"/>
    </source>
</evidence>
<feature type="transmembrane region" description="Helical" evidence="2">
    <location>
        <begin position="196"/>
        <end position="214"/>
    </location>
</feature>
<feature type="transmembrane region" description="Helical" evidence="2">
    <location>
        <begin position="36"/>
        <end position="59"/>
    </location>
</feature>